<name>A0A0U3B7P8_9ALTE</name>
<dbReference type="PANTHER" id="PTHR30244">
    <property type="entry name" value="TRANSAMINASE"/>
    <property type="match status" value="1"/>
</dbReference>
<reference evidence="4 5" key="1">
    <citation type="submission" date="2015-12" db="EMBL/GenBank/DDBJ databases">
        <title>Complete genome of Lacimicrobium alkaliphilum KCTC 32984.</title>
        <authorList>
            <person name="Kim S.-G."/>
            <person name="Lee Y.-J."/>
        </authorList>
    </citation>
    <scope>NUCLEOTIDE SEQUENCE [LARGE SCALE GENOMIC DNA]</scope>
    <source>
        <strain evidence="4 5">YelD216</strain>
    </source>
</reference>
<dbReference type="GO" id="GO:0008483">
    <property type="term" value="F:transaminase activity"/>
    <property type="evidence" value="ECO:0007669"/>
    <property type="project" value="TreeGrafter"/>
</dbReference>
<evidence type="ECO:0008006" key="6">
    <source>
        <dbReference type="Google" id="ProtNLM"/>
    </source>
</evidence>
<dbReference type="KEGG" id="lal:AT746_04875"/>
<dbReference type="AlphaFoldDB" id="A0A0U3B7P8"/>
<protein>
    <recommendedName>
        <fullName evidence="6">DegT/DnrJ/EryC1/StrS aminotransferase</fullName>
    </recommendedName>
</protein>
<dbReference type="Pfam" id="PF01041">
    <property type="entry name" value="DegT_DnrJ_EryC1"/>
    <property type="match status" value="1"/>
</dbReference>
<dbReference type="InterPro" id="IPR000653">
    <property type="entry name" value="DegT/StrS_aminotransferase"/>
</dbReference>
<dbReference type="Gene3D" id="3.90.1150.10">
    <property type="entry name" value="Aspartate Aminotransferase, domain 1"/>
    <property type="match status" value="1"/>
</dbReference>
<evidence type="ECO:0000256" key="3">
    <source>
        <dbReference type="RuleBase" id="RU004508"/>
    </source>
</evidence>
<dbReference type="RefSeq" id="WP_062477237.1">
    <property type="nucleotide sequence ID" value="NZ_CP013650.1"/>
</dbReference>
<proteinExistence type="inferred from homology"/>
<keyword evidence="5" id="KW-1185">Reference proteome</keyword>
<sequence>MQFLPPLADASDFPAPQIRALPADKEQTAALPTEQIRGQKRLLYVKARHALYHIAGAAQQTRVWLPAYHCPALVEPFLAAGKTVLFYSLNADLTPDMDSLCQELNPGEMVVAVRYFGFDCGVEELAELCREKDCMLVEDLAHAALATELYGELAVTSLVKFYPVSGGAELWLPQKSTYKAQIEKQYAGLPGPFAQRLKELFIKLSNKVFGAGKSSYRYFDASAISRCLNQEERQYLACRPAIQVSEKRRQHYQSLAVLLQGSSWGRVLFGQLPEHVSPYVLPFLLNDEAGFAHLRKNGIQIYRWEEMVSGQCDVSLDYRQRLVQLPCHQDLTQQQLQTIAEVLR</sequence>
<gene>
    <name evidence="4" type="ORF">AT746_04875</name>
</gene>
<dbReference type="GO" id="GO:0000271">
    <property type="term" value="P:polysaccharide biosynthetic process"/>
    <property type="evidence" value="ECO:0007669"/>
    <property type="project" value="TreeGrafter"/>
</dbReference>
<dbReference type="Gene3D" id="3.40.640.10">
    <property type="entry name" value="Type I PLP-dependent aspartate aminotransferase-like (Major domain)"/>
    <property type="match status" value="1"/>
</dbReference>
<dbReference type="STRING" id="1526571.AT746_04875"/>
<dbReference type="EMBL" id="CP013650">
    <property type="protein sequence ID" value="ALS97669.1"/>
    <property type="molecule type" value="Genomic_DNA"/>
</dbReference>
<dbReference type="InterPro" id="IPR015421">
    <property type="entry name" value="PyrdxlP-dep_Trfase_major"/>
</dbReference>
<accession>A0A0U3B7P8</accession>
<evidence type="ECO:0000313" key="5">
    <source>
        <dbReference type="Proteomes" id="UP000068447"/>
    </source>
</evidence>
<dbReference type="GO" id="GO:0030170">
    <property type="term" value="F:pyridoxal phosphate binding"/>
    <property type="evidence" value="ECO:0007669"/>
    <property type="project" value="TreeGrafter"/>
</dbReference>
<dbReference type="SUPFAM" id="SSF53383">
    <property type="entry name" value="PLP-dependent transferases"/>
    <property type="match status" value="1"/>
</dbReference>
<evidence type="ECO:0000256" key="1">
    <source>
        <dbReference type="ARBA" id="ARBA00022898"/>
    </source>
</evidence>
<dbReference type="InterPro" id="IPR015424">
    <property type="entry name" value="PyrdxlP-dep_Trfase"/>
</dbReference>
<comment type="similarity">
    <text evidence="2 3">Belongs to the DegT/DnrJ/EryC1 family.</text>
</comment>
<dbReference type="InterPro" id="IPR015422">
    <property type="entry name" value="PyrdxlP-dep_Trfase_small"/>
</dbReference>
<evidence type="ECO:0000313" key="4">
    <source>
        <dbReference type="EMBL" id="ALS97669.1"/>
    </source>
</evidence>
<dbReference type="PANTHER" id="PTHR30244:SF34">
    <property type="entry name" value="DTDP-4-AMINO-4,6-DIDEOXYGALACTOSE TRANSAMINASE"/>
    <property type="match status" value="1"/>
</dbReference>
<dbReference type="Proteomes" id="UP000068447">
    <property type="component" value="Chromosome"/>
</dbReference>
<evidence type="ECO:0000256" key="2">
    <source>
        <dbReference type="ARBA" id="ARBA00037999"/>
    </source>
</evidence>
<keyword evidence="1 3" id="KW-0663">Pyridoxal phosphate</keyword>
<organism evidence="4 5">
    <name type="scientific">Lacimicrobium alkaliphilum</name>
    <dbReference type="NCBI Taxonomy" id="1526571"/>
    <lineage>
        <taxon>Bacteria</taxon>
        <taxon>Pseudomonadati</taxon>
        <taxon>Pseudomonadota</taxon>
        <taxon>Gammaproteobacteria</taxon>
        <taxon>Alteromonadales</taxon>
        <taxon>Alteromonadaceae</taxon>
        <taxon>Lacimicrobium</taxon>
    </lineage>
</organism>